<dbReference type="EMBL" id="CAXAMM010009349">
    <property type="protein sequence ID" value="CAK9020107.1"/>
    <property type="molecule type" value="Genomic_DNA"/>
</dbReference>
<feature type="compositionally biased region" description="Basic and acidic residues" evidence="1">
    <location>
        <begin position="121"/>
        <end position="134"/>
    </location>
</feature>
<evidence type="ECO:0000256" key="1">
    <source>
        <dbReference type="SAM" id="MobiDB-lite"/>
    </source>
</evidence>
<feature type="region of interest" description="Disordered" evidence="1">
    <location>
        <begin position="307"/>
        <end position="355"/>
    </location>
</feature>
<keyword evidence="3" id="KW-1185">Reference proteome</keyword>
<evidence type="ECO:0000313" key="3">
    <source>
        <dbReference type="Proteomes" id="UP001642464"/>
    </source>
</evidence>
<accession>A0ABP0K1J9</accession>
<feature type="non-terminal residue" evidence="2">
    <location>
        <position position="853"/>
    </location>
</feature>
<reference evidence="2 3" key="1">
    <citation type="submission" date="2024-02" db="EMBL/GenBank/DDBJ databases">
        <authorList>
            <person name="Chen Y."/>
            <person name="Shah S."/>
            <person name="Dougan E. K."/>
            <person name="Thang M."/>
            <person name="Chan C."/>
        </authorList>
    </citation>
    <scope>NUCLEOTIDE SEQUENCE [LARGE SCALE GENOMIC DNA]</scope>
</reference>
<feature type="compositionally biased region" description="Acidic residues" evidence="1">
    <location>
        <begin position="321"/>
        <end position="331"/>
    </location>
</feature>
<feature type="compositionally biased region" description="Basic and acidic residues" evidence="1">
    <location>
        <begin position="190"/>
        <end position="212"/>
    </location>
</feature>
<feature type="region of interest" description="Disordered" evidence="1">
    <location>
        <begin position="121"/>
        <end position="212"/>
    </location>
</feature>
<sequence length="853" mass="93961">MLLRVGDGQACIFDGLHSAALLDPALAAYTCLADVMQIPQDSRKPPDFAACPKQYDSWSCGHRILLHMKFILESDAILQDPLGAVTIPDKATRNSVISKLCKDKTATKLETSLSHLKFVKKEKTSTSHKADPECRGSPSEELMLPTTGSSGKVPVKTKAESEANACPPTPKAKRESIPAEQNGKLSTPPRPEKPASKFRSKEPVGAEKDPKLEPDYQNEMVAMAQKMLARRQEKKIRKKAQSCGKSALYKRGVTHNVIFQKLHAGISLAGHWQAFVEAVGGMGHIDCAICESIVIKYNVPVRDGVSDDEKEEAAQCSPEPEQVDDNIDEDQDKSPKVQATRKRGRPGRPRKGEKASFDLKEFMAEERANIYSWLTADDLHAECNGDEEKIAKALAKNPCFCRPCNCRINFCYLTNDRALQSHENSKEHKARLAAMDANGGVPDKQEEKCTGVLISSGPGAKTPLGSICERVVDWKLLDCPSILNSMMNSIQDLGDDGSVRVRAKSCLESEKAEKTRLEFAGACQKCFWVAQKQKLKSSLLDWCQRLDMVKLLHMALAGDYSAQAQFAQCMFERYASLDAGRQNLATIQYSELLILTRNGFQSIGLKYQNMALRSFLEKNMSFLSKGLYLGIDQATRNKVIDYVEAAASGRLSDLEEKVTSLVSKGALRADSVAKALVPALLTKADRYRRGKFQRAGTSEVDAAGVATLGLLWNDADGSFPDLAPDMLADVCVCTVIKSLNSKGHCYCVQQMPRKRVTTKVDEFFQIGQILEECVKSNVGLPPASLAYDNHLSFALVNSALLGLVHMDDLEGKPFFSKCTLGERISMPMFPCRVLRFEGAYAIFGVNDPLHVQK</sequence>
<organism evidence="2 3">
    <name type="scientific">Durusdinium trenchii</name>
    <dbReference type="NCBI Taxonomy" id="1381693"/>
    <lineage>
        <taxon>Eukaryota</taxon>
        <taxon>Sar</taxon>
        <taxon>Alveolata</taxon>
        <taxon>Dinophyceae</taxon>
        <taxon>Suessiales</taxon>
        <taxon>Symbiodiniaceae</taxon>
        <taxon>Durusdinium</taxon>
    </lineage>
</organism>
<dbReference type="Proteomes" id="UP001642464">
    <property type="component" value="Unassembled WGS sequence"/>
</dbReference>
<feature type="compositionally biased region" description="Basic residues" evidence="1">
    <location>
        <begin position="339"/>
        <end position="349"/>
    </location>
</feature>
<comment type="caution">
    <text evidence="2">The sequence shown here is derived from an EMBL/GenBank/DDBJ whole genome shotgun (WGS) entry which is preliminary data.</text>
</comment>
<evidence type="ECO:0000313" key="2">
    <source>
        <dbReference type="EMBL" id="CAK9020107.1"/>
    </source>
</evidence>
<proteinExistence type="predicted"/>
<protein>
    <submittedName>
        <fullName evidence="2">Uncharacterized protein</fullName>
    </submittedName>
</protein>
<gene>
    <name evidence="2" type="ORF">SCF082_LOCUS14789</name>
</gene>
<name>A0ABP0K1J9_9DINO</name>